<accession>A0A7Z7NPM2</accession>
<name>A0A7Z7NPM2_9BURK</name>
<dbReference type="Proteomes" id="UP000257139">
    <property type="component" value="Chromosome CBM2594_b"/>
</dbReference>
<organism evidence="1 2">
    <name type="scientific">Cupriavidus taiwanensis</name>
    <dbReference type="NCBI Taxonomy" id="164546"/>
    <lineage>
        <taxon>Bacteria</taxon>
        <taxon>Pseudomonadati</taxon>
        <taxon>Pseudomonadota</taxon>
        <taxon>Betaproteobacteria</taxon>
        <taxon>Burkholderiales</taxon>
        <taxon>Burkholderiaceae</taxon>
        <taxon>Cupriavidus</taxon>
    </lineage>
</organism>
<protein>
    <submittedName>
        <fullName evidence="1">Uncharacterized protein</fullName>
    </submittedName>
</protein>
<proteinExistence type="predicted"/>
<evidence type="ECO:0000313" key="2">
    <source>
        <dbReference type="Proteomes" id="UP000257139"/>
    </source>
</evidence>
<gene>
    <name evidence="1" type="ORF">CBM2594_B11003</name>
</gene>
<dbReference type="AlphaFoldDB" id="A0A7Z7NPM2"/>
<reference evidence="1 2" key="1">
    <citation type="submission" date="2018-01" db="EMBL/GenBank/DDBJ databases">
        <authorList>
            <person name="Clerissi C."/>
        </authorList>
    </citation>
    <scope>NUCLEOTIDE SEQUENCE [LARGE SCALE GENOMIC DNA]</scope>
    <source>
        <strain evidence="1">Cupriavidus taiwanensis STM 6021</strain>
    </source>
</reference>
<dbReference type="EMBL" id="LT978514">
    <property type="protein sequence ID" value="SPC22137.1"/>
    <property type="molecule type" value="Genomic_DNA"/>
</dbReference>
<evidence type="ECO:0000313" key="1">
    <source>
        <dbReference type="EMBL" id="SPC22137.1"/>
    </source>
</evidence>
<sequence length="68" mass="6561">MGCAVGAHGSHEAVDRADCVRVPEAAPLSCLGASNVSEPGGAAQTGCAAAAAAVRRKCGARHTMAVSA</sequence>